<keyword evidence="1" id="KW-0472">Membrane</keyword>
<dbReference type="FunCoup" id="Q20526">
    <property type="interactions" value="136"/>
</dbReference>
<dbReference type="AlphaFoldDB" id="Q20526"/>
<protein>
    <submittedName>
        <fullName evidence="2">Transmembrane protein</fullName>
    </submittedName>
</protein>
<dbReference type="CTD" id="185894"/>
<dbReference type="Proteomes" id="UP000001940">
    <property type="component" value="Chromosome V"/>
</dbReference>
<sequence length="173" mass="19359">MDYSNIPPLGLESPKLCCIPARPLVCVLSVLTIVSRIANMSKSTDVSRVFDSFFLFLNLLLLFGAVWNNEPALIWSQRIIAVVVVLVVIQFMIWPVLFASLAASGRLKLENVLSKTEYEKEEMFQKGLLAGYVAEFVLVLAVGVEILKYVLINRLWKYAKSTENVVGNVYITA</sequence>
<keyword evidence="1 2" id="KW-0812">Transmembrane</keyword>
<dbReference type="PhylomeDB" id="Q20526"/>
<feature type="transmembrane region" description="Helical" evidence="1">
    <location>
        <begin position="128"/>
        <end position="151"/>
    </location>
</feature>
<dbReference type="PANTHER" id="PTHR35013">
    <property type="entry name" value="PROTEIN CBG22618-RELATED"/>
    <property type="match status" value="1"/>
</dbReference>
<feature type="transmembrane region" description="Helical" evidence="1">
    <location>
        <begin position="49"/>
        <end position="67"/>
    </location>
</feature>
<feature type="transmembrane region" description="Helical" evidence="1">
    <location>
        <begin position="79"/>
        <end position="107"/>
    </location>
</feature>
<keyword evidence="3" id="KW-1185">Reference proteome</keyword>
<dbReference type="InterPro" id="IPR024483">
    <property type="entry name" value="Glam1"/>
</dbReference>
<evidence type="ECO:0000313" key="3">
    <source>
        <dbReference type="Proteomes" id="UP000001940"/>
    </source>
</evidence>
<evidence type="ECO:0000313" key="2">
    <source>
        <dbReference type="EMBL" id="CAB01201.1"/>
    </source>
</evidence>
<dbReference type="InParanoid" id="Q20526"/>
<proteinExistence type="predicted"/>
<dbReference type="Pfam" id="PF10912">
    <property type="entry name" value="Glam1"/>
    <property type="match status" value="1"/>
</dbReference>
<organism evidence="2 3">
    <name type="scientific">Caenorhabditis elegans</name>
    <dbReference type="NCBI Taxonomy" id="6239"/>
    <lineage>
        <taxon>Eukaryota</taxon>
        <taxon>Metazoa</taxon>
        <taxon>Ecdysozoa</taxon>
        <taxon>Nematoda</taxon>
        <taxon>Chromadorea</taxon>
        <taxon>Rhabditida</taxon>
        <taxon>Rhabditina</taxon>
        <taxon>Rhabditomorpha</taxon>
        <taxon>Rhabditoidea</taxon>
        <taxon>Rhabditidae</taxon>
        <taxon>Peloderinae</taxon>
        <taxon>Caenorhabditis</taxon>
    </lineage>
</organism>
<dbReference type="SMR" id="Q20526"/>
<dbReference type="HOGENOM" id="CLU_130061_0_0_1"/>
<dbReference type="PANTHER" id="PTHR35013:SF6">
    <property type="entry name" value="TRANSMEMBRANE PROTEIN"/>
    <property type="match status" value="1"/>
</dbReference>
<dbReference type="eggNOG" id="ENOG502TGE8">
    <property type="taxonomic scope" value="Eukaryota"/>
</dbReference>
<dbReference type="EMBL" id="BX284605">
    <property type="protein sequence ID" value="CAB01201.1"/>
    <property type="molecule type" value="Genomic_DNA"/>
</dbReference>
<dbReference type="PIR" id="T22350">
    <property type="entry name" value="T22350"/>
</dbReference>
<dbReference type="AGR" id="WB:WBGene00009802"/>
<keyword evidence="1" id="KW-1133">Transmembrane helix</keyword>
<dbReference type="RefSeq" id="NP_506547.1">
    <property type="nucleotide sequence ID" value="NM_074146.1"/>
</dbReference>
<evidence type="ECO:0000313" key="4">
    <source>
        <dbReference type="WormBase" id="F47B8.1"/>
    </source>
</evidence>
<gene>
    <name evidence="2" type="ORF">CELE_F47B8.1</name>
    <name evidence="2 4" type="ORF">F47B8.1</name>
</gene>
<dbReference type="KEGG" id="cel:CELE_F47B8.1"/>
<dbReference type="GeneID" id="185894"/>
<name>Q20526_CAEEL</name>
<evidence type="ECO:0000256" key="1">
    <source>
        <dbReference type="SAM" id="Phobius"/>
    </source>
</evidence>
<accession>Q20526</accession>
<dbReference type="PaxDb" id="6239-F47B8.1"/>
<reference evidence="2 3" key="1">
    <citation type="journal article" date="1998" name="Science">
        <title>Genome sequence of the nematode C. elegans: a platform for investigating biology.</title>
        <authorList>
            <consortium name="The C. elegans sequencing consortium"/>
            <person name="Sulson J.E."/>
            <person name="Waterston R."/>
        </authorList>
    </citation>
    <scope>NUCLEOTIDE SEQUENCE [LARGE SCALE GENOMIC DNA]</scope>
    <source>
        <strain evidence="2 3">Bristol N2</strain>
    </source>
</reference>
<dbReference type="WormBase" id="F47B8.1">
    <property type="protein sequence ID" value="CE10632"/>
    <property type="gene ID" value="WBGene00009802"/>
</dbReference>
<dbReference type="UCSC" id="F47B8.1">
    <property type="organism name" value="c. elegans"/>
</dbReference>